<name>A0A223KQQ0_9BACI</name>
<dbReference type="InterPro" id="IPR036188">
    <property type="entry name" value="FAD/NAD-bd_sf"/>
</dbReference>
<dbReference type="RefSeq" id="WP_066419372.1">
    <property type="nucleotide sequence ID" value="NZ_CP018866.1"/>
</dbReference>
<dbReference type="InterPro" id="IPR001100">
    <property type="entry name" value="Pyr_nuc-diS_OxRdtase"/>
</dbReference>
<dbReference type="Gene3D" id="3.50.50.60">
    <property type="entry name" value="FAD/NAD(P)-binding domain"/>
    <property type="match status" value="2"/>
</dbReference>
<sequence length="483" mass="52869">MVVGELTEEREVVIIGGGPGGYNAAIRAAQLGLQVTLIEKGQLGGICLNKGCIPSKIHTHAAQKLYSLNKTSDLGIECSNVNFNLNTLQTYKQHTITQLRKGIESLCKANKIEILYGEATFLSPNKIGVENGHNYNTYSFNNAIIATGAKRYPIINFDDYDALTSTSIFNLNELPSHLVIYGSDYISLEVATSFRTFGCEVTILLEEGKEHFDFDGSINRELNRILKKNKIKIYKSVSINSIKKADNNTSISFSSNGKEQMLHCSHFYSETTVKPELNLLGLDRANISVTESGYIKVDKTGRTIQEHIFAIGDVTDGPPLAIKAIKQGKVAAETIANNNSEIDLNFLPTVLHTVPPVAFAGLSEEKALLEGYKIKTSTFPLASNGYATITGEKDGFVKVISEEETDLLLGVQMIGNGAIELISTGVNTLEMVGREEDLLFPHYPHPSINEAFLEAVEGLTKKAIHLPPVKNKAKELHKLPLSQ</sequence>
<dbReference type="Proteomes" id="UP000215224">
    <property type="component" value="Chromosome"/>
</dbReference>
<evidence type="ECO:0000256" key="8">
    <source>
        <dbReference type="ARBA" id="ARBA00023157"/>
    </source>
</evidence>
<evidence type="ECO:0000256" key="10">
    <source>
        <dbReference type="ARBA" id="ARBA00049187"/>
    </source>
</evidence>
<dbReference type="InterPro" id="IPR016156">
    <property type="entry name" value="FAD/NAD-linked_Rdtase_dimer_sf"/>
</dbReference>
<dbReference type="EMBL" id="CP018866">
    <property type="protein sequence ID" value="AST91799.1"/>
    <property type="molecule type" value="Genomic_DNA"/>
</dbReference>
<dbReference type="PRINTS" id="PR00411">
    <property type="entry name" value="PNDRDTASEI"/>
</dbReference>
<dbReference type="InterPro" id="IPR023753">
    <property type="entry name" value="FAD/NAD-binding_dom"/>
</dbReference>
<dbReference type="GO" id="GO:0006103">
    <property type="term" value="P:2-oxoglutarate metabolic process"/>
    <property type="evidence" value="ECO:0007669"/>
    <property type="project" value="TreeGrafter"/>
</dbReference>
<keyword evidence="5 12" id="KW-0274">FAD</keyword>
<feature type="binding site" evidence="12">
    <location>
        <begin position="182"/>
        <end position="189"/>
    </location>
    <ligand>
        <name>NAD(+)</name>
        <dbReference type="ChEBI" id="CHEBI:57540"/>
    </ligand>
</feature>
<organism evidence="17 18">
    <name type="scientific">Sutcliffiella cohnii</name>
    <dbReference type="NCBI Taxonomy" id="33932"/>
    <lineage>
        <taxon>Bacteria</taxon>
        <taxon>Bacillati</taxon>
        <taxon>Bacillota</taxon>
        <taxon>Bacilli</taxon>
        <taxon>Bacillales</taxon>
        <taxon>Bacillaceae</taxon>
        <taxon>Sutcliffiella</taxon>
    </lineage>
</organism>
<evidence type="ECO:0000256" key="1">
    <source>
        <dbReference type="ARBA" id="ARBA00007532"/>
    </source>
</evidence>
<keyword evidence="12" id="KW-0547">Nucleotide-binding</keyword>
<feature type="binding site" evidence="12">
    <location>
        <position position="56"/>
    </location>
    <ligand>
        <name>FAD</name>
        <dbReference type="ChEBI" id="CHEBI:57692"/>
    </ligand>
</feature>
<evidence type="ECO:0000256" key="4">
    <source>
        <dbReference type="ARBA" id="ARBA00022630"/>
    </source>
</evidence>
<dbReference type="InterPro" id="IPR012999">
    <property type="entry name" value="Pyr_OxRdtase_I_AS"/>
</dbReference>
<feature type="domain" description="FAD/NAD(P)-binding" evidence="16">
    <location>
        <begin position="11"/>
        <end position="328"/>
    </location>
</feature>
<dbReference type="PROSITE" id="PS00076">
    <property type="entry name" value="PYRIDINE_REDOX_1"/>
    <property type="match status" value="1"/>
</dbReference>
<dbReference type="NCBIfam" id="TIGR01350">
    <property type="entry name" value="lipoamide_DH"/>
    <property type="match status" value="1"/>
</dbReference>
<dbReference type="FunFam" id="3.30.390.30:FF:000001">
    <property type="entry name" value="Dihydrolipoyl dehydrogenase"/>
    <property type="match status" value="1"/>
</dbReference>
<evidence type="ECO:0000256" key="7">
    <source>
        <dbReference type="ARBA" id="ARBA00023027"/>
    </source>
</evidence>
<comment type="miscellaneous">
    <text evidence="14">The active site is a redox-active disulfide bond.</text>
</comment>
<evidence type="ECO:0000256" key="11">
    <source>
        <dbReference type="PIRSR" id="PIRSR000350-2"/>
    </source>
</evidence>
<evidence type="ECO:0000256" key="13">
    <source>
        <dbReference type="PIRSR" id="PIRSR000350-4"/>
    </source>
</evidence>
<evidence type="ECO:0000256" key="2">
    <source>
        <dbReference type="ARBA" id="ARBA00012608"/>
    </source>
</evidence>
<dbReference type="InterPro" id="IPR050151">
    <property type="entry name" value="Class-I_Pyr_Nuc-Dis_Oxidored"/>
</dbReference>
<dbReference type="PRINTS" id="PR00368">
    <property type="entry name" value="FADPNR"/>
</dbReference>
<keyword evidence="18" id="KW-1185">Reference proteome</keyword>
<keyword evidence="4 14" id="KW-0285">Flavoprotein</keyword>
<protein>
    <recommendedName>
        <fullName evidence="3 14">Dihydrolipoyl dehydrogenase</fullName>
        <ecNumber evidence="2 14">1.8.1.4</ecNumber>
    </recommendedName>
</protein>
<gene>
    <name evidence="17" type="ORF">BC6307_11175</name>
</gene>
<feature type="active site" description="Proton acceptor" evidence="11">
    <location>
        <position position="445"/>
    </location>
</feature>
<dbReference type="InterPro" id="IPR006258">
    <property type="entry name" value="Lipoamide_DH"/>
</dbReference>
<accession>A0A223KQQ0</accession>
<evidence type="ECO:0000256" key="6">
    <source>
        <dbReference type="ARBA" id="ARBA00023002"/>
    </source>
</evidence>
<evidence type="ECO:0000256" key="3">
    <source>
        <dbReference type="ARBA" id="ARBA00016961"/>
    </source>
</evidence>
<evidence type="ECO:0000256" key="5">
    <source>
        <dbReference type="ARBA" id="ARBA00022827"/>
    </source>
</evidence>
<dbReference type="Gene3D" id="3.30.390.30">
    <property type="match status" value="1"/>
</dbReference>
<dbReference type="Pfam" id="PF07992">
    <property type="entry name" value="Pyr_redox_2"/>
    <property type="match status" value="1"/>
</dbReference>
<comment type="catalytic activity">
    <reaction evidence="10 14">
        <text>N(6)-[(R)-dihydrolipoyl]-L-lysyl-[protein] + NAD(+) = N(6)-[(R)-lipoyl]-L-lysyl-[protein] + NADH + H(+)</text>
        <dbReference type="Rhea" id="RHEA:15045"/>
        <dbReference type="Rhea" id="RHEA-COMP:10474"/>
        <dbReference type="Rhea" id="RHEA-COMP:10475"/>
        <dbReference type="ChEBI" id="CHEBI:15378"/>
        <dbReference type="ChEBI" id="CHEBI:57540"/>
        <dbReference type="ChEBI" id="CHEBI:57945"/>
        <dbReference type="ChEBI" id="CHEBI:83099"/>
        <dbReference type="ChEBI" id="CHEBI:83100"/>
        <dbReference type="EC" id="1.8.1.4"/>
    </reaction>
</comment>
<keyword evidence="9 14" id="KW-0676">Redox-active center</keyword>
<dbReference type="GO" id="GO:0005737">
    <property type="term" value="C:cytoplasm"/>
    <property type="evidence" value="ECO:0007669"/>
    <property type="project" value="UniProtKB-ARBA"/>
</dbReference>
<dbReference type="SUPFAM" id="SSF51905">
    <property type="entry name" value="FAD/NAD(P)-binding domain"/>
    <property type="match status" value="2"/>
</dbReference>
<dbReference type="Pfam" id="PF02852">
    <property type="entry name" value="Pyr_redox_dim"/>
    <property type="match status" value="1"/>
</dbReference>
<dbReference type="InterPro" id="IPR004099">
    <property type="entry name" value="Pyr_nucl-diS_OxRdtase_dimer"/>
</dbReference>
<evidence type="ECO:0000256" key="12">
    <source>
        <dbReference type="PIRSR" id="PIRSR000350-3"/>
    </source>
</evidence>
<dbReference type="SUPFAM" id="SSF55424">
    <property type="entry name" value="FAD/NAD-linked reductases, dimerisation (C-terminal) domain"/>
    <property type="match status" value="1"/>
</dbReference>
<feature type="binding site" evidence="12">
    <location>
        <position position="313"/>
    </location>
    <ligand>
        <name>FAD</name>
        <dbReference type="ChEBI" id="CHEBI:57692"/>
    </ligand>
</feature>
<dbReference type="GO" id="GO:0050660">
    <property type="term" value="F:flavin adenine dinucleotide binding"/>
    <property type="evidence" value="ECO:0007669"/>
    <property type="project" value="InterPro"/>
</dbReference>
<keyword evidence="6 14" id="KW-0560">Oxidoreductase</keyword>
<evidence type="ECO:0000313" key="17">
    <source>
        <dbReference type="EMBL" id="AST91799.1"/>
    </source>
</evidence>
<dbReference type="GO" id="GO:0004148">
    <property type="term" value="F:dihydrolipoyl dehydrogenase (NADH) activity"/>
    <property type="evidence" value="ECO:0007669"/>
    <property type="project" value="UniProtKB-EC"/>
</dbReference>
<feature type="domain" description="Pyridine nucleotide-disulphide oxidoreductase dimerisation" evidence="15">
    <location>
        <begin position="348"/>
        <end position="455"/>
    </location>
</feature>
<keyword evidence="8" id="KW-1015">Disulfide bond</keyword>
<dbReference type="PIRSF" id="PIRSF000350">
    <property type="entry name" value="Mercury_reductase_MerA"/>
    <property type="match status" value="1"/>
</dbReference>
<dbReference type="PANTHER" id="PTHR22912:SF151">
    <property type="entry name" value="DIHYDROLIPOYL DEHYDROGENASE, MITOCHONDRIAL"/>
    <property type="match status" value="1"/>
</dbReference>
<evidence type="ECO:0000259" key="15">
    <source>
        <dbReference type="Pfam" id="PF02852"/>
    </source>
</evidence>
<comment type="similarity">
    <text evidence="1 14">Belongs to the class-I pyridine nucleotide-disulfide oxidoreductase family.</text>
</comment>
<comment type="cofactor">
    <cofactor evidence="12 14">
        <name>FAD</name>
        <dbReference type="ChEBI" id="CHEBI:57692"/>
    </cofactor>
    <text evidence="12 14">Binds 1 FAD per subunit.</text>
</comment>
<dbReference type="AlphaFoldDB" id="A0A223KQQ0"/>
<proteinExistence type="inferred from homology"/>
<dbReference type="KEGG" id="bcoh:BC6307_11175"/>
<dbReference type="STRING" id="1314751.GCA_001591425_03609"/>
<dbReference type="PANTHER" id="PTHR22912">
    <property type="entry name" value="DISULFIDE OXIDOREDUCTASE"/>
    <property type="match status" value="1"/>
</dbReference>
<dbReference type="EC" id="1.8.1.4" evidence="2 14"/>
<evidence type="ECO:0000259" key="16">
    <source>
        <dbReference type="Pfam" id="PF07992"/>
    </source>
</evidence>
<evidence type="ECO:0000256" key="14">
    <source>
        <dbReference type="RuleBase" id="RU003692"/>
    </source>
</evidence>
<evidence type="ECO:0000256" key="9">
    <source>
        <dbReference type="ARBA" id="ARBA00023284"/>
    </source>
</evidence>
<feature type="disulfide bond" description="Redox-active" evidence="13">
    <location>
        <begin position="47"/>
        <end position="52"/>
    </location>
</feature>
<reference evidence="17 18" key="1">
    <citation type="submission" date="2016-12" db="EMBL/GenBank/DDBJ databases">
        <title>The whole genome sequencing and assembly of Bacillus cohnii DSM 6307T strain.</title>
        <authorList>
            <person name="Lee Y.-J."/>
            <person name="Yi H."/>
            <person name="Bahn Y.-S."/>
            <person name="Kim J.F."/>
            <person name="Lee D.-W."/>
        </authorList>
    </citation>
    <scope>NUCLEOTIDE SEQUENCE [LARGE SCALE GENOMIC DNA]</scope>
    <source>
        <strain evidence="17 18">DSM 6307</strain>
    </source>
</reference>
<evidence type="ECO:0000313" key="18">
    <source>
        <dbReference type="Proteomes" id="UP000215224"/>
    </source>
</evidence>
<keyword evidence="7 12" id="KW-0520">NAD</keyword>